<sequence length="288" mass="31800">MANQTHDDQREAVEEEVVRNNQEEVERAHKKGPGDDRKRTRRAARADMGGGRSGGSGKALVGLGLAAATAGAAYYFTTKKSGESRGNGKRQSNNSYQGPTISDAPDHVLRGRAKENSRNNQEGRALVGRTVTIDKPKQELYAVWRDFTGFPRFMDNVREITKVDDVRSQWTIEAPAGATVKVITRIVEDVPGETIAWVSEPDSQIETDGRVEFADAPPGRGTYVRLLIRYKPPAGTLGQMVAKLMQREPQVQARRDLRRFKQLMETGEIPVNASPSGRKSESPTEARV</sequence>
<gene>
    <name evidence="4" type="ORF">AVDCRST_MAG31-717</name>
</gene>
<dbReference type="CDD" id="cd07817">
    <property type="entry name" value="SRPBCC_8"/>
    <property type="match status" value="1"/>
</dbReference>
<feature type="region of interest" description="Disordered" evidence="2">
    <location>
        <begin position="264"/>
        <end position="288"/>
    </location>
</feature>
<evidence type="ECO:0000259" key="3">
    <source>
        <dbReference type="Pfam" id="PF03364"/>
    </source>
</evidence>
<evidence type="ECO:0000313" key="4">
    <source>
        <dbReference type="EMBL" id="CAA9506703.1"/>
    </source>
</evidence>
<feature type="region of interest" description="Disordered" evidence="2">
    <location>
        <begin position="80"/>
        <end position="106"/>
    </location>
</feature>
<evidence type="ECO:0000256" key="2">
    <source>
        <dbReference type="SAM" id="MobiDB-lite"/>
    </source>
</evidence>
<accession>A0A6J4SVX3</accession>
<dbReference type="InterPro" id="IPR023393">
    <property type="entry name" value="START-like_dom_sf"/>
</dbReference>
<dbReference type="SUPFAM" id="SSF55961">
    <property type="entry name" value="Bet v1-like"/>
    <property type="match status" value="1"/>
</dbReference>
<feature type="compositionally biased region" description="Basic and acidic residues" evidence="2">
    <location>
        <begin position="278"/>
        <end position="288"/>
    </location>
</feature>
<reference evidence="4" key="1">
    <citation type="submission" date="2020-02" db="EMBL/GenBank/DDBJ databases">
        <authorList>
            <person name="Meier V. D."/>
        </authorList>
    </citation>
    <scope>NUCLEOTIDE SEQUENCE</scope>
    <source>
        <strain evidence="4">AVDCRST_MAG31</strain>
    </source>
</reference>
<comment type="similarity">
    <text evidence="1">Belongs to the ribosome association toxin RatA family.</text>
</comment>
<proteinExistence type="inferred from homology"/>
<feature type="compositionally biased region" description="Basic and acidic residues" evidence="2">
    <location>
        <begin position="1"/>
        <end position="38"/>
    </location>
</feature>
<feature type="compositionally biased region" description="Polar residues" evidence="2">
    <location>
        <begin position="89"/>
        <end position="100"/>
    </location>
</feature>
<dbReference type="InterPro" id="IPR047137">
    <property type="entry name" value="ORF3"/>
</dbReference>
<dbReference type="InterPro" id="IPR005031">
    <property type="entry name" value="COQ10_START"/>
</dbReference>
<feature type="region of interest" description="Disordered" evidence="2">
    <location>
        <begin position="1"/>
        <end position="57"/>
    </location>
</feature>
<evidence type="ECO:0000256" key="1">
    <source>
        <dbReference type="ARBA" id="ARBA00008918"/>
    </source>
</evidence>
<dbReference type="PANTHER" id="PTHR33824">
    <property type="entry name" value="POLYKETIDE CYCLASE/DEHYDRASE AND LIPID TRANSPORT SUPERFAMILY PROTEIN"/>
    <property type="match status" value="1"/>
</dbReference>
<dbReference type="Pfam" id="PF03364">
    <property type="entry name" value="Polyketide_cyc"/>
    <property type="match status" value="1"/>
</dbReference>
<name>A0A6J4SVX3_9SPHN</name>
<dbReference type="EMBL" id="CADCWA010000046">
    <property type="protein sequence ID" value="CAA9506703.1"/>
    <property type="molecule type" value="Genomic_DNA"/>
</dbReference>
<dbReference type="PANTHER" id="PTHR33824:SF7">
    <property type="entry name" value="POLYKETIDE CYCLASE_DEHYDRASE AND LIPID TRANSPORT SUPERFAMILY PROTEIN"/>
    <property type="match status" value="1"/>
</dbReference>
<dbReference type="Gene3D" id="3.30.530.20">
    <property type="match status" value="1"/>
</dbReference>
<organism evidence="4">
    <name type="scientific">uncultured Sphingomonas sp</name>
    <dbReference type="NCBI Taxonomy" id="158754"/>
    <lineage>
        <taxon>Bacteria</taxon>
        <taxon>Pseudomonadati</taxon>
        <taxon>Pseudomonadota</taxon>
        <taxon>Alphaproteobacteria</taxon>
        <taxon>Sphingomonadales</taxon>
        <taxon>Sphingomonadaceae</taxon>
        <taxon>Sphingomonas</taxon>
        <taxon>environmental samples</taxon>
    </lineage>
</organism>
<dbReference type="AlphaFoldDB" id="A0A6J4SVX3"/>
<feature type="domain" description="Coenzyme Q-binding protein COQ10 START" evidence="3">
    <location>
        <begin position="133"/>
        <end position="257"/>
    </location>
</feature>
<protein>
    <recommendedName>
        <fullName evidence="3">Coenzyme Q-binding protein COQ10 START domain-containing protein</fullName>
    </recommendedName>
</protein>
<feature type="compositionally biased region" description="Gly residues" evidence="2">
    <location>
        <begin position="48"/>
        <end position="57"/>
    </location>
</feature>
<dbReference type="RefSeq" id="WP_294168259.1">
    <property type="nucleotide sequence ID" value="NZ_CADCWA010000046.1"/>
</dbReference>